<dbReference type="InterPro" id="IPR050346">
    <property type="entry name" value="FMO-like"/>
</dbReference>
<dbReference type="SUPFAM" id="SSF51905">
    <property type="entry name" value="FAD/NAD(P)-binding domain"/>
    <property type="match status" value="2"/>
</dbReference>
<dbReference type="GO" id="GO:0004499">
    <property type="term" value="F:N,N-dimethylaniline monooxygenase activity"/>
    <property type="evidence" value="ECO:0007669"/>
    <property type="project" value="InterPro"/>
</dbReference>
<dbReference type="GO" id="GO:0050660">
    <property type="term" value="F:flavin adenine dinucleotide binding"/>
    <property type="evidence" value="ECO:0007669"/>
    <property type="project" value="InterPro"/>
</dbReference>
<accession>K1QBG0</accession>
<dbReference type="PRINTS" id="PR00370">
    <property type="entry name" value="FMOXYGENASE"/>
</dbReference>
<evidence type="ECO:0000256" key="1">
    <source>
        <dbReference type="ARBA" id="ARBA00001974"/>
    </source>
</evidence>
<evidence type="ECO:0000256" key="3">
    <source>
        <dbReference type="ARBA" id="ARBA00022630"/>
    </source>
</evidence>
<dbReference type="InParanoid" id="K1QBG0"/>
<evidence type="ECO:0000256" key="2">
    <source>
        <dbReference type="ARBA" id="ARBA00009183"/>
    </source>
</evidence>
<evidence type="ECO:0000313" key="9">
    <source>
        <dbReference type="EMBL" id="EKC26150.1"/>
    </source>
</evidence>
<dbReference type="EC" id="1.-.-.-" evidence="8"/>
<dbReference type="GO" id="GO:0050661">
    <property type="term" value="F:NADP binding"/>
    <property type="evidence" value="ECO:0007669"/>
    <property type="project" value="InterPro"/>
</dbReference>
<dbReference type="FunCoup" id="K1QBG0">
    <property type="interactions" value="222"/>
</dbReference>
<keyword evidence="3 8" id="KW-0285">Flavoprotein</keyword>
<evidence type="ECO:0000256" key="6">
    <source>
        <dbReference type="ARBA" id="ARBA00023002"/>
    </source>
</evidence>
<proteinExistence type="inferred from homology"/>
<protein>
    <recommendedName>
        <fullName evidence="8">Flavin-containing monooxygenase</fullName>
        <ecNumber evidence="8">1.-.-.-</ecNumber>
    </recommendedName>
</protein>
<evidence type="ECO:0000256" key="7">
    <source>
        <dbReference type="ARBA" id="ARBA00023033"/>
    </source>
</evidence>
<evidence type="ECO:0000256" key="5">
    <source>
        <dbReference type="ARBA" id="ARBA00022857"/>
    </source>
</evidence>
<comment type="similarity">
    <text evidence="2 8">Belongs to the FMO family.</text>
</comment>
<keyword evidence="5" id="KW-0521">NADP</keyword>
<dbReference type="InterPro" id="IPR020946">
    <property type="entry name" value="Flavin_mOase-like"/>
</dbReference>
<dbReference type="Pfam" id="PF00743">
    <property type="entry name" value="FMO-like"/>
    <property type="match status" value="2"/>
</dbReference>
<reference evidence="9" key="1">
    <citation type="journal article" date="2012" name="Nature">
        <title>The oyster genome reveals stress adaptation and complexity of shell formation.</title>
        <authorList>
            <person name="Zhang G."/>
            <person name="Fang X."/>
            <person name="Guo X."/>
            <person name="Li L."/>
            <person name="Luo R."/>
            <person name="Xu F."/>
            <person name="Yang P."/>
            <person name="Zhang L."/>
            <person name="Wang X."/>
            <person name="Qi H."/>
            <person name="Xiong Z."/>
            <person name="Que H."/>
            <person name="Xie Y."/>
            <person name="Holland P.W."/>
            <person name="Paps J."/>
            <person name="Zhu Y."/>
            <person name="Wu F."/>
            <person name="Chen Y."/>
            <person name="Wang J."/>
            <person name="Peng C."/>
            <person name="Meng J."/>
            <person name="Yang L."/>
            <person name="Liu J."/>
            <person name="Wen B."/>
            <person name="Zhang N."/>
            <person name="Huang Z."/>
            <person name="Zhu Q."/>
            <person name="Feng Y."/>
            <person name="Mount A."/>
            <person name="Hedgecock D."/>
            <person name="Xu Z."/>
            <person name="Liu Y."/>
            <person name="Domazet-Loso T."/>
            <person name="Du Y."/>
            <person name="Sun X."/>
            <person name="Zhang S."/>
            <person name="Liu B."/>
            <person name="Cheng P."/>
            <person name="Jiang X."/>
            <person name="Li J."/>
            <person name="Fan D."/>
            <person name="Wang W."/>
            <person name="Fu W."/>
            <person name="Wang T."/>
            <person name="Wang B."/>
            <person name="Zhang J."/>
            <person name="Peng Z."/>
            <person name="Li Y."/>
            <person name="Li N."/>
            <person name="Wang J."/>
            <person name="Chen M."/>
            <person name="He Y."/>
            <person name="Tan F."/>
            <person name="Song X."/>
            <person name="Zheng Q."/>
            <person name="Huang R."/>
            <person name="Yang H."/>
            <person name="Du X."/>
            <person name="Chen L."/>
            <person name="Yang M."/>
            <person name="Gaffney P.M."/>
            <person name="Wang S."/>
            <person name="Luo L."/>
            <person name="She Z."/>
            <person name="Ming Y."/>
            <person name="Huang W."/>
            <person name="Zhang S."/>
            <person name="Huang B."/>
            <person name="Zhang Y."/>
            <person name="Qu T."/>
            <person name="Ni P."/>
            <person name="Miao G."/>
            <person name="Wang J."/>
            <person name="Wang Q."/>
            <person name="Steinberg C.E."/>
            <person name="Wang H."/>
            <person name="Li N."/>
            <person name="Qian L."/>
            <person name="Zhang G."/>
            <person name="Li Y."/>
            <person name="Yang H."/>
            <person name="Liu X."/>
            <person name="Wang J."/>
            <person name="Yin Y."/>
            <person name="Wang J."/>
        </authorList>
    </citation>
    <scope>NUCLEOTIDE SEQUENCE [LARGE SCALE GENOMIC DNA]</scope>
    <source>
        <strain evidence="9">05x7-T-G4-1.051#20</strain>
    </source>
</reference>
<dbReference type="AlphaFoldDB" id="K1QBG0"/>
<keyword evidence="4 8" id="KW-0274">FAD</keyword>
<keyword evidence="7 8" id="KW-0503">Monooxygenase</keyword>
<dbReference type="HOGENOM" id="CLU_006909_3_0_1"/>
<comment type="cofactor">
    <cofactor evidence="1 8">
        <name>FAD</name>
        <dbReference type="ChEBI" id="CHEBI:57692"/>
    </cofactor>
</comment>
<evidence type="ECO:0000256" key="4">
    <source>
        <dbReference type="ARBA" id="ARBA00022827"/>
    </source>
</evidence>
<dbReference type="PANTHER" id="PTHR23023">
    <property type="entry name" value="DIMETHYLANILINE MONOOXYGENASE"/>
    <property type="match status" value="1"/>
</dbReference>
<dbReference type="FunFam" id="3.50.50.60:FF:000138">
    <property type="entry name" value="Flavin-containing monooxygenase"/>
    <property type="match status" value="1"/>
</dbReference>
<dbReference type="Gene3D" id="3.50.50.60">
    <property type="entry name" value="FAD/NAD(P)-binding domain"/>
    <property type="match status" value="2"/>
</dbReference>
<sequence>MSSYNTVVLGPCPEPILVPFGHLQLTINLYIELMTCSDPSHFRENMASEKKRIAVIGAGPAGLCTLKHLSQSSEDYEIVAFERNFWPGGLWVYTDMTGSDEYGVPIHSAMYKKLKTNLPKELQEFPGFQYPKEWKSYISRKQCLQYLNEFTDHYDLRKYIKTNMLVREVSPVNTTDQVRWNIIYSDIRKLGETTQEVFDAVFVCNGHDSKPNIPDIADMDKFCGKILHSRDYRHVESFANQRVAVLGMHYSGEDIAIQVSTQAKRVYACHRRKTMSPSFPDDIIQKPSIVRMTETTAVFTDGTEAEVDSVIFCTGYKYSFPFLQEGLISTENERVTPLYKHMVHIDYPNLIFVGIPKQWNHFPQIHNQSKVAVAALEGRAPLPSKEEMKRESDQEYQDLLDAGKPKTYYHFFGDEDRQWRFNKELAEWAGIEPLPPVMEKLNDYVMLERFNNLLGFNSIDYQVTGPDSFKVLNK</sequence>
<organism evidence="9">
    <name type="scientific">Magallana gigas</name>
    <name type="common">Pacific oyster</name>
    <name type="synonym">Crassostrea gigas</name>
    <dbReference type="NCBI Taxonomy" id="29159"/>
    <lineage>
        <taxon>Eukaryota</taxon>
        <taxon>Metazoa</taxon>
        <taxon>Spiralia</taxon>
        <taxon>Lophotrochozoa</taxon>
        <taxon>Mollusca</taxon>
        <taxon>Bivalvia</taxon>
        <taxon>Autobranchia</taxon>
        <taxon>Pteriomorphia</taxon>
        <taxon>Ostreida</taxon>
        <taxon>Ostreoidea</taxon>
        <taxon>Ostreidae</taxon>
        <taxon>Magallana</taxon>
    </lineage>
</organism>
<dbReference type="EMBL" id="JH823231">
    <property type="protein sequence ID" value="EKC26150.1"/>
    <property type="molecule type" value="Genomic_DNA"/>
</dbReference>
<dbReference type="InterPro" id="IPR036188">
    <property type="entry name" value="FAD/NAD-bd_sf"/>
</dbReference>
<keyword evidence="6 8" id="KW-0560">Oxidoreductase</keyword>
<evidence type="ECO:0000256" key="8">
    <source>
        <dbReference type="RuleBase" id="RU361177"/>
    </source>
</evidence>
<dbReference type="InterPro" id="IPR000960">
    <property type="entry name" value="Flavin_mOase"/>
</dbReference>
<name>K1QBG0_MAGGI</name>
<gene>
    <name evidence="9" type="ORF">CGI_10027134</name>
</gene>